<dbReference type="SUPFAM" id="SSF55073">
    <property type="entry name" value="Nucleotide cyclase"/>
    <property type="match status" value="1"/>
</dbReference>
<dbReference type="Pfam" id="PF00990">
    <property type="entry name" value="GGDEF"/>
    <property type="match status" value="1"/>
</dbReference>
<proteinExistence type="predicted"/>
<dbReference type="InterPro" id="IPR050469">
    <property type="entry name" value="Diguanylate_Cyclase"/>
</dbReference>
<dbReference type="KEGG" id="bex:A11Q_435"/>
<dbReference type="GO" id="GO:0043709">
    <property type="term" value="P:cell adhesion involved in single-species biofilm formation"/>
    <property type="evidence" value="ECO:0007669"/>
    <property type="project" value="TreeGrafter"/>
</dbReference>
<protein>
    <recommendedName>
        <fullName evidence="1">diguanylate cyclase</fullName>
        <ecNumber evidence="1">2.7.7.65</ecNumber>
    </recommendedName>
</protein>
<dbReference type="PATRIC" id="fig|1184267.3.peg.440"/>
<dbReference type="RefSeq" id="WP_015469145.1">
    <property type="nucleotide sequence ID" value="NC_020813.1"/>
</dbReference>
<dbReference type="Proteomes" id="UP000012040">
    <property type="component" value="Chromosome"/>
</dbReference>
<organism evidence="4 5">
    <name type="scientific">Pseudobdellovibrio exovorus JSS</name>
    <dbReference type="NCBI Taxonomy" id="1184267"/>
    <lineage>
        <taxon>Bacteria</taxon>
        <taxon>Pseudomonadati</taxon>
        <taxon>Bdellovibrionota</taxon>
        <taxon>Bdellovibrionia</taxon>
        <taxon>Bdellovibrionales</taxon>
        <taxon>Pseudobdellovibrionaceae</taxon>
        <taxon>Pseudobdellovibrio</taxon>
    </lineage>
</organism>
<dbReference type="CDD" id="cd01949">
    <property type="entry name" value="GGDEF"/>
    <property type="match status" value="1"/>
</dbReference>
<evidence type="ECO:0000313" key="5">
    <source>
        <dbReference type="Proteomes" id="UP000012040"/>
    </source>
</evidence>
<evidence type="ECO:0000313" key="4">
    <source>
        <dbReference type="EMBL" id="AGH94655.1"/>
    </source>
</evidence>
<comment type="catalytic activity">
    <reaction evidence="2">
        <text>2 GTP = 3',3'-c-di-GMP + 2 diphosphate</text>
        <dbReference type="Rhea" id="RHEA:24898"/>
        <dbReference type="ChEBI" id="CHEBI:33019"/>
        <dbReference type="ChEBI" id="CHEBI:37565"/>
        <dbReference type="ChEBI" id="CHEBI:58805"/>
        <dbReference type="EC" id="2.7.7.65"/>
    </reaction>
</comment>
<dbReference type="SMART" id="SM00267">
    <property type="entry name" value="GGDEF"/>
    <property type="match status" value="1"/>
</dbReference>
<reference evidence="4 5" key="1">
    <citation type="journal article" date="2013" name="ISME J.">
        <title>By their genes ye shall know them: genomic signatures of predatory bacteria.</title>
        <authorList>
            <person name="Pasternak Z."/>
            <person name="Pietrokovski S."/>
            <person name="Rotem O."/>
            <person name="Gophna U."/>
            <person name="Lurie-Weinberger M.N."/>
            <person name="Jurkevitch E."/>
        </authorList>
    </citation>
    <scope>NUCLEOTIDE SEQUENCE [LARGE SCALE GENOMIC DNA]</scope>
    <source>
        <strain evidence="4 5">JSS</strain>
    </source>
</reference>
<dbReference type="Gene3D" id="3.30.70.270">
    <property type="match status" value="1"/>
</dbReference>
<dbReference type="InterPro" id="IPR000160">
    <property type="entry name" value="GGDEF_dom"/>
</dbReference>
<gene>
    <name evidence="4" type="ORF">A11Q_435</name>
</gene>
<dbReference type="FunFam" id="3.30.70.270:FF:000001">
    <property type="entry name" value="Diguanylate cyclase domain protein"/>
    <property type="match status" value="1"/>
</dbReference>
<dbReference type="OrthoDB" id="5289318at2"/>
<accession>M4V881</accession>
<dbReference type="InterPro" id="IPR029787">
    <property type="entry name" value="Nucleotide_cyclase"/>
</dbReference>
<evidence type="ECO:0000259" key="3">
    <source>
        <dbReference type="PROSITE" id="PS50887"/>
    </source>
</evidence>
<dbReference type="GO" id="GO:1902201">
    <property type="term" value="P:negative regulation of bacterial-type flagellum-dependent cell motility"/>
    <property type="evidence" value="ECO:0007669"/>
    <property type="project" value="TreeGrafter"/>
</dbReference>
<dbReference type="PANTHER" id="PTHR45138:SF9">
    <property type="entry name" value="DIGUANYLATE CYCLASE DGCM-RELATED"/>
    <property type="match status" value="1"/>
</dbReference>
<dbReference type="NCBIfam" id="TIGR00254">
    <property type="entry name" value="GGDEF"/>
    <property type="match status" value="1"/>
</dbReference>
<dbReference type="EC" id="2.7.7.65" evidence="1"/>
<dbReference type="InterPro" id="IPR043128">
    <property type="entry name" value="Rev_trsase/Diguanyl_cyclase"/>
</dbReference>
<dbReference type="EMBL" id="CP003537">
    <property type="protein sequence ID" value="AGH94655.1"/>
    <property type="molecule type" value="Genomic_DNA"/>
</dbReference>
<dbReference type="STRING" id="1184267.A11Q_435"/>
<feature type="domain" description="GGDEF" evidence="3">
    <location>
        <begin position="231"/>
        <end position="364"/>
    </location>
</feature>
<dbReference type="GO" id="GO:0052621">
    <property type="term" value="F:diguanylate cyclase activity"/>
    <property type="evidence" value="ECO:0007669"/>
    <property type="project" value="UniProtKB-EC"/>
</dbReference>
<dbReference type="GO" id="GO:0005886">
    <property type="term" value="C:plasma membrane"/>
    <property type="evidence" value="ECO:0007669"/>
    <property type="project" value="TreeGrafter"/>
</dbReference>
<evidence type="ECO:0000256" key="2">
    <source>
        <dbReference type="ARBA" id="ARBA00034247"/>
    </source>
</evidence>
<sequence>MKQWVEKLLQQLDISFHHDSDANTSTEKAPPLLSEDKATLLYIIDTYNKHLFEIEKHSIRKVREKLDNMAKALVDPDPEKTERTLFEIRQFFSSYRIDEYSYIQNTFDDFKRIVWDFADQLSEDLQFESTKEKQLATNLKDLKEAVDANSIELLRSKSRDFINSYVEYQHQKNELRNKRIQSTKKNLDTVKKQLMEAHSNLNIDHLTSANNRKSFDEYLKKLMQMQALNQTPLSLIMLDIDYFKKINDSYGHDIGDFVLKECVKTMKEVFTKEDEMVARIGGEEFVVVLPNHSAEHAVIRAEELQKRIRNEVFIQGDIDIRFTVSMGIAQLLKDENTSDWLKRADLALYQSKNSGRNRYTTAGKLLKQPKAS</sequence>
<evidence type="ECO:0000256" key="1">
    <source>
        <dbReference type="ARBA" id="ARBA00012528"/>
    </source>
</evidence>
<name>M4V881_9BACT</name>
<dbReference type="PROSITE" id="PS50887">
    <property type="entry name" value="GGDEF"/>
    <property type="match status" value="1"/>
</dbReference>
<dbReference type="AlphaFoldDB" id="M4V881"/>
<dbReference type="eggNOG" id="COG3706">
    <property type="taxonomic scope" value="Bacteria"/>
</dbReference>
<dbReference type="PANTHER" id="PTHR45138">
    <property type="entry name" value="REGULATORY COMPONENTS OF SENSORY TRANSDUCTION SYSTEM"/>
    <property type="match status" value="1"/>
</dbReference>
<dbReference type="HOGENOM" id="CLU_000445_11_5_7"/>
<keyword evidence="5" id="KW-1185">Reference proteome</keyword>